<protein>
    <submittedName>
        <fullName evidence="2">Uncharacterized protein</fullName>
    </submittedName>
</protein>
<sequence length="195" mass="22974">MVRRAKSDRCIKNYHDNQEGLEFIETMVQDNSLHRESEGEVANIEPKVEVVSEGEGQDITDDEEDDKPLLSRLETTLRKKAKAKVKERQRLARLKKENAEKRRYWKESSHILKQQRKWTEARRRRLRQGSQSEKEVTSIPTYNSSRTAEPKQCSSDSFSWEKAVRRTSELVLLRKVKTEKVFDYESDEKEGLDTD</sequence>
<reference evidence="2 3" key="1">
    <citation type="submission" date="2024-08" db="EMBL/GenBank/DDBJ databases">
        <authorList>
            <person name="Cucini C."/>
            <person name="Frati F."/>
        </authorList>
    </citation>
    <scope>NUCLEOTIDE SEQUENCE [LARGE SCALE GENOMIC DNA]</scope>
</reference>
<evidence type="ECO:0000313" key="3">
    <source>
        <dbReference type="Proteomes" id="UP001642540"/>
    </source>
</evidence>
<gene>
    <name evidence="2" type="ORF">ODALV1_LOCUS26487</name>
</gene>
<evidence type="ECO:0000256" key="1">
    <source>
        <dbReference type="SAM" id="MobiDB-lite"/>
    </source>
</evidence>
<feature type="region of interest" description="Disordered" evidence="1">
    <location>
        <begin position="105"/>
        <end position="158"/>
    </location>
</feature>
<name>A0ABP1RVD2_9HEXA</name>
<organism evidence="2 3">
    <name type="scientific">Orchesella dallaii</name>
    <dbReference type="NCBI Taxonomy" id="48710"/>
    <lineage>
        <taxon>Eukaryota</taxon>
        <taxon>Metazoa</taxon>
        <taxon>Ecdysozoa</taxon>
        <taxon>Arthropoda</taxon>
        <taxon>Hexapoda</taxon>
        <taxon>Collembola</taxon>
        <taxon>Entomobryomorpha</taxon>
        <taxon>Entomobryoidea</taxon>
        <taxon>Orchesellidae</taxon>
        <taxon>Orchesellinae</taxon>
        <taxon>Orchesella</taxon>
    </lineage>
</organism>
<keyword evidence="3" id="KW-1185">Reference proteome</keyword>
<dbReference type="Proteomes" id="UP001642540">
    <property type="component" value="Unassembled WGS sequence"/>
</dbReference>
<dbReference type="EMBL" id="CAXLJM020000111">
    <property type="protein sequence ID" value="CAL8136530.1"/>
    <property type="molecule type" value="Genomic_DNA"/>
</dbReference>
<evidence type="ECO:0000313" key="2">
    <source>
        <dbReference type="EMBL" id="CAL8136530.1"/>
    </source>
</evidence>
<accession>A0ABP1RVD2</accession>
<feature type="compositionally biased region" description="Polar residues" evidence="1">
    <location>
        <begin position="138"/>
        <end position="158"/>
    </location>
</feature>
<comment type="caution">
    <text evidence="2">The sequence shown here is derived from an EMBL/GenBank/DDBJ whole genome shotgun (WGS) entry which is preliminary data.</text>
</comment>
<proteinExistence type="predicted"/>